<dbReference type="InterPro" id="IPR001732">
    <property type="entry name" value="UDP-Glc/GDP-Man_DH_N"/>
</dbReference>
<evidence type="ECO:0000256" key="9">
    <source>
        <dbReference type="PIRSR" id="PIRSR500134-1"/>
    </source>
</evidence>
<feature type="binding site" evidence="11">
    <location>
        <position position="30"/>
    </location>
    <ligand>
        <name>NAD(+)</name>
        <dbReference type="ChEBI" id="CHEBI:57540"/>
    </ligand>
</feature>
<dbReference type="InterPro" id="IPR014026">
    <property type="entry name" value="UDP-Glc/GDP-Man_DH_dimer"/>
</dbReference>
<dbReference type="EMBL" id="PXYI01000001">
    <property type="protein sequence ID" value="PSJ43010.1"/>
    <property type="molecule type" value="Genomic_DNA"/>
</dbReference>
<dbReference type="PANTHER" id="PTHR43750:SF3">
    <property type="entry name" value="UDP-GLUCOSE 6-DEHYDROGENASE TUAD"/>
    <property type="match status" value="1"/>
</dbReference>
<keyword evidence="6 8" id="KW-0520">NAD</keyword>
<name>A0A2P7QYH7_9SPHN</name>
<feature type="binding site" evidence="11">
    <location>
        <position position="331"/>
    </location>
    <ligand>
        <name>NAD(+)</name>
        <dbReference type="ChEBI" id="CHEBI:57540"/>
    </ligand>
</feature>
<accession>A0A2P7QYH7</accession>
<dbReference type="Proteomes" id="UP000241167">
    <property type="component" value="Unassembled WGS sequence"/>
</dbReference>
<evidence type="ECO:0000256" key="3">
    <source>
        <dbReference type="ARBA" id="ARBA00012954"/>
    </source>
</evidence>
<dbReference type="GO" id="GO:0051287">
    <property type="term" value="F:NAD binding"/>
    <property type="evidence" value="ECO:0007669"/>
    <property type="project" value="InterPro"/>
</dbReference>
<dbReference type="PIRSF" id="PIRSF000124">
    <property type="entry name" value="UDPglc_GDPman_dh"/>
    <property type="match status" value="1"/>
</dbReference>
<feature type="binding site" evidence="11">
    <location>
        <position position="122"/>
    </location>
    <ligand>
        <name>NAD(+)</name>
        <dbReference type="ChEBI" id="CHEBI:57540"/>
    </ligand>
</feature>
<evidence type="ECO:0000256" key="8">
    <source>
        <dbReference type="PIRNR" id="PIRNR000124"/>
    </source>
</evidence>
<dbReference type="InterPro" id="IPR028357">
    <property type="entry name" value="UDPglc_DH_bac"/>
</dbReference>
<dbReference type="GO" id="GO:0003979">
    <property type="term" value="F:UDP-glucose 6-dehydrogenase activity"/>
    <property type="evidence" value="ECO:0007669"/>
    <property type="project" value="UniProtKB-EC"/>
</dbReference>
<feature type="binding site" evidence="11">
    <location>
        <position position="35"/>
    </location>
    <ligand>
        <name>NAD(+)</name>
        <dbReference type="ChEBI" id="CHEBI:57540"/>
    </ligand>
</feature>
<reference evidence="13 14" key="1">
    <citation type="submission" date="2018-03" db="EMBL/GenBank/DDBJ databases">
        <title>The draft genome of Sphingosinicella sp. GL-C-18.</title>
        <authorList>
            <person name="Liu L."/>
            <person name="Li L."/>
            <person name="Liang L."/>
            <person name="Zhang X."/>
            <person name="Wang T."/>
        </authorList>
    </citation>
    <scope>NUCLEOTIDE SEQUENCE [LARGE SCALE GENOMIC DNA]</scope>
    <source>
        <strain evidence="13 14">GL-C-18</strain>
    </source>
</reference>
<dbReference type="InterPro" id="IPR017476">
    <property type="entry name" value="UDP-Glc/GDP-Man"/>
</dbReference>
<dbReference type="PIRSF" id="PIRSF500134">
    <property type="entry name" value="UDPglc_DH_bac"/>
    <property type="match status" value="1"/>
</dbReference>
<dbReference type="EC" id="1.1.1.22" evidence="3 8"/>
<dbReference type="OrthoDB" id="9803238at2"/>
<dbReference type="AlphaFoldDB" id="A0A2P7QYH7"/>
<comment type="caution">
    <text evidence="13">The sequence shown here is derived from an EMBL/GenBank/DDBJ whole genome shotgun (WGS) entry which is preliminary data.</text>
</comment>
<proteinExistence type="inferred from homology"/>
<dbReference type="NCBIfam" id="TIGR03026">
    <property type="entry name" value="NDP-sugDHase"/>
    <property type="match status" value="1"/>
</dbReference>
<dbReference type="PANTHER" id="PTHR43750">
    <property type="entry name" value="UDP-GLUCOSE 6-DEHYDROGENASE TUAD"/>
    <property type="match status" value="1"/>
</dbReference>
<evidence type="ECO:0000256" key="2">
    <source>
        <dbReference type="ARBA" id="ARBA00006601"/>
    </source>
</evidence>
<feature type="binding site" evidence="10">
    <location>
        <position position="207"/>
    </location>
    <ligand>
        <name>substrate</name>
    </ligand>
</feature>
<evidence type="ECO:0000256" key="10">
    <source>
        <dbReference type="PIRSR" id="PIRSR500134-2"/>
    </source>
</evidence>
<protein>
    <recommendedName>
        <fullName evidence="4 8">UDP-glucose 6-dehydrogenase</fullName>
        <ecNumber evidence="3 8">1.1.1.22</ecNumber>
    </recommendedName>
</protein>
<dbReference type="SUPFAM" id="SSF51735">
    <property type="entry name" value="NAD(P)-binding Rossmann-fold domains"/>
    <property type="match status" value="1"/>
</dbReference>
<dbReference type="InterPro" id="IPR014027">
    <property type="entry name" value="UDP-Glc/GDP-Man_DH_C"/>
</dbReference>
<comment type="similarity">
    <text evidence="2 8">Belongs to the UDP-glucose/GDP-mannose dehydrogenase family.</text>
</comment>
<feature type="binding site" evidence="11">
    <location>
        <position position="155"/>
    </location>
    <ligand>
        <name>NAD(+)</name>
        <dbReference type="ChEBI" id="CHEBI:57540"/>
    </ligand>
</feature>
<feature type="binding site" evidence="10">
    <location>
        <position position="324"/>
    </location>
    <ligand>
        <name>substrate</name>
    </ligand>
</feature>
<feature type="active site" description="Nucleophile" evidence="9">
    <location>
        <position position="263"/>
    </location>
</feature>
<dbReference type="Pfam" id="PF00984">
    <property type="entry name" value="UDPG_MGDP_dh"/>
    <property type="match status" value="1"/>
</dbReference>
<feature type="binding site" evidence="10">
    <location>
        <position position="260"/>
    </location>
    <ligand>
        <name>substrate</name>
    </ligand>
</feature>
<feature type="binding site" evidence="11">
    <location>
        <position position="86"/>
    </location>
    <ligand>
        <name>NAD(+)</name>
        <dbReference type="ChEBI" id="CHEBI:57540"/>
    </ligand>
</feature>
<evidence type="ECO:0000313" key="14">
    <source>
        <dbReference type="Proteomes" id="UP000241167"/>
    </source>
</evidence>
<feature type="binding site" evidence="11">
    <location>
        <position position="266"/>
    </location>
    <ligand>
        <name>NAD(+)</name>
        <dbReference type="ChEBI" id="CHEBI:57540"/>
    </ligand>
</feature>
<feature type="domain" description="UDP-glucose/GDP-mannose dehydrogenase C-terminal" evidence="12">
    <location>
        <begin position="317"/>
        <end position="418"/>
    </location>
</feature>
<dbReference type="Gene3D" id="1.20.5.100">
    <property type="entry name" value="Cytochrome c1, transmembrane anchor, C-terminal"/>
    <property type="match status" value="1"/>
</dbReference>
<evidence type="ECO:0000256" key="5">
    <source>
        <dbReference type="ARBA" id="ARBA00023002"/>
    </source>
</evidence>
<dbReference type="SMART" id="SM00984">
    <property type="entry name" value="UDPG_MGDP_dh_C"/>
    <property type="match status" value="1"/>
</dbReference>
<sequence>MRIAMIGTGYVGLVSGACFSDFGHDVVCVDKDESKIDALKRGIMPIYEPGLDRLVASNVRGGRLSFTTDLKAGVDGAEAIFIAVGTPSRRGDGHADLSYVFGAAREIAEALTGPAAIVTKSTVPVGTGDEVERILAEVRPDARAWVVSNPEFLREGAAIEDFKRPDRIVVGTENEEAAEIMREVYRPLYLNKAPLLFTSRRTAELTKYAANAFLATKITFINEIADLCEVVGADVQQVSRGIGLDNRIGSKFLHAGPGYGGSCFPKDTLALLKTAEDAETPLRIVESVVAVNDARKRAMGRKVIQALGGDARGAVVALLGLTFKPNTDDMRDAPSLSIVQALQDGGARVRGFDPEGIEQARPLMADVDFFDNPYAAAEGADAVVLVTEWDVLRALDLGRIARTMKQPILVDLRNIYPPQDLEAAGLKGYSIGRPLRA</sequence>
<dbReference type="InterPro" id="IPR008927">
    <property type="entry name" value="6-PGluconate_DH-like_C_sf"/>
</dbReference>
<keyword evidence="5 8" id="KW-0560">Oxidoreductase</keyword>
<evidence type="ECO:0000259" key="12">
    <source>
        <dbReference type="SMART" id="SM00984"/>
    </source>
</evidence>
<gene>
    <name evidence="13" type="ORF">C7I55_00955</name>
</gene>
<dbReference type="Gene3D" id="3.40.50.720">
    <property type="entry name" value="NAD(P)-binding Rossmann-like Domain"/>
    <property type="match status" value="2"/>
</dbReference>
<dbReference type="SUPFAM" id="SSF52413">
    <property type="entry name" value="UDP-glucose/GDP-mannose dehydrogenase C-terminal domain"/>
    <property type="match status" value="1"/>
</dbReference>
<organism evidence="13 14">
    <name type="scientific">Allosphingosinicella deserti</name>
    <dbReference type="NCBI Taxonomy" id="2116704"/>
    <lineage>
        <taxon>Bacteria</taxon>
        <taxon>Pseudomonadati</taxon>
        <taxon>Pseudomonadota</taxon>
        <taxon>Alphaproteobacteria</taxon>
        <taxon>Sphingomonadales</taxon>
        <taxon>Sphingomonadaceae</taxon>
        <taxon>Allosphingosinicella</taxon>
    </lineage>
</organism>
<evidence type="ECO:0000256" key="4">
    <source>
        <dbReference type="ARBA" id="ARBA00015132"/>
    </source>
</evidence>
<evidence type="ECO:0000256" key="6">
    <source>
        <dbReference type="ARBA" id="ARBA00023027"/>
    </source>
</evidence>
<dbReference type="SUPFAM" id="SSF48179">
    <property type="entry name" value="6-phosphogluconate dehydrogenase C-terminal domain-like"/>
    <property type="match status" value="1"/>
</dbReference>
<dbReference type="GO" id="GO:0006065">
    <property type="term" value="P:UDP-glucuronate biosynthetic process"/>
    <property type="evidence" value="ECO:0007669"/>
    <property type="project" value="UniProtKB-UniPathway"/>
</dbReference>
<evidence type="ECO:0000313" key="13">
    <source>
        <dbReference type="EMBL" id="PSJ43010.1"/>
    </source>
</evidence>
<dbReference type="RefSeq" id="WP_106511030.1">
    <property type="nucleotide sequence ID" value="NZ_PXYI01000001.1"/>
</dbReference>
<dbReference type="InterPro" id="IPR036220">
    <property type="entry name" value="UDP-Glc/GDP-Man_DH_C_sf"/>
</dbReference>
<dbReference type="UniPathway" id="UPA00038">
    <property type="reaction ID" value="UER00491"/>
</dbReference>
<dbReference type="GO" id="GO:0000271">
    <property type="term" value="P:polysaccharide biosynthetic process"/>
    <property type="evidence" value="ECO:0007669"/>
    <property type="project" value="InterPro"/>
</dbReference>
<evidence type="ECO:0000256" key="1">
    <source>
        <dbReference type="ARBA" id="ARBA00004701"/>
    </source>
</evidence>
<evidence type="ECO:0000256" key="11">
    <source>
        <dbReference type="PIRSR" id="PIRSR500134-3"/>
    </source>
</evidence>
<dbReference type="PROSITE" id="PS51257">
    <property type="entry name" value="PROKAR_LIPOPROTEIN"/>
    <property type="match status" value="1"/>
</dbReference>
<dbReference type="Pfam" id="PF03720">
    <property type="entry name" value="UDPG_MGDP_dh_C"/>
    <property type="match status" value="1"/>
</dbReference>
<keyword evidence="14" id="KW-1185">Reference proteome</keyword>
<evidence type="ECO:0000256" key="7">
    <source>
        <dbReference type="ARBA" id="ARBA00047473"/>
    </source>
</evidence>
<dbReference type="Pfam" id="PF03721">
    <property type="entry name" value="UDPG_MGDP_dh_N"/>
    <property type="match status" value="1"/>
</dbReference>
<feature type="binding site" evidence="10">
    <location>
        <begin position="152"/>
        <end position="155"/>
    </location>
    <ligand>
        <name>substrate</name>
    </ligand>
</feature>
<comment type="pathway">
    <text evidence="1">Nucleotide-sugar biosynthesis; UDP-alpha-D-glucuronate biosynthesis; UDP-alpha-D-glucuronate from UDP-alpha-D-glucose: step 1/1.</text>
</comment>
<comment type="catalytic activity">
    <reaction evidence="7 8">
        <text>UDP-alpha-D-glucose + 2 NAD(+) + H2O = UDP-alpha-D-glucuronate + 2 NADH + 3 H(+)</text>
        <dbReference type="Rhea" id="RHEA:23596"/>
        <dbReference type="ChEBI" id="CHEBI:15377"/>
        <dbReference type="ChEBI" id="CHEBI:15378"/>
        <dbReference type="ChEBI" id="CHEBI:57540"/>
        <dbReference type="ChEBI" id="CHEBI:57945"/>
        <dbReference type="ChEBI" id="CHEBI:58052"/>
        <dbReference type="ChEBI" id="CHEBI:58885"/>
        <dbReference type="EC" id="1.1.1.22"/>
    </reaction>
</comment>
<feature type="binding site" evidence="10">
    <location>
        <begin position="252"/>
        <end position="256"/>
    </location>
    <ligand>
        <name>substrate</name>
    </ligand>
</feature>
<dbReference type="InterPro" id="IPR036291">
    <property type="entry name" value="NAD(P)-bd_dom_sf"/>
</dbReference>